<feature type="domain" description="DUF7692" evidence="1">
    <location>
        <begin position="1"/>
        <end position="54"/>
    </location>
</feature>
<evidence type="ECO:0000313" key="3">
    <source>
        <dbReference type="Proteomes" id="UP000186165"/>
    </source>
</evidence>
<gene>
    <name evidence="2" type="ORF">HSR6_0967</name>
</gene>
<dbReference type="Pfam" id="PF24743">
    <property type="entry name" value="DUF7692"/>
    <property type="match status" value="1"/>
</dbReference>
<accession>A0A1J1ABA7</accession>
<dbReference type="RefSeq" id="WP_071932980.1">
    <property type="nucleotide sequence ID" value="NZ_CP016804.1"/>
</dbReference>
<dbReference type="OrthoDB" id="197139at2157"/>
<dbReference type="AlphaFoldDB" id="A0A1J1ABA7"/>
<name>A0A1J1ABA7_9EURY</name>
<dbReference type="GeneID" id="30417489"/>
<organism evidence="2 3">
    <name type="scientific">Halodesulfurarchaeum formicicum</name>
    <dbReference type="NCBI Taxonomy" id="1873524"/>
    <lineage>
        <taxon>Archaea</taxon>
        <taxon>Methanobacteriati</taxon>
        <taxon>Methanobacteriota</taxon>
        <taxon>Stenosarchaea group</taxon>
        <taxon>Halobacteria</taxon>
        <taxon>Halobacteriales</taxon>
        <taxon>Halobacteriaceae</taxon>
        <taxon>Halodesulfurarchaeum</taxon>
    </lineage>
</organism>
<protein>
    <recommendedName>
        <fullName evidence="1">DUF7692 domain-containing protein</fullName>
    </recommendedName>
</protein>
<evidence type="ECO:0000259" key="1">
    <source>
        <dbReference type="Pfam" id="PF24743"/>
    </source>
</evidence>
<sequence length="85" mass="9834">MRIRTDGDYSHREDVIDSAAERLDVNKTRAVLLSADAVGSLLEELEDVLGHEEISPKVAQEIAEQVETRHWSLEYEPHEFQFKQR</sequence>
<dbReference type="KEGG" id="hhsr:HSR6_0967"/>
<evidence type="ECO:0000313" key="2">
    <source>
        <dbReference type="EMBL" id="APE95420.1"/>
    </source>
</evidence>
<dbReference type="Proteomes" id="UP000186165">
    <property type="component" value="Chromosome"/>
</dbReference>
<reference evidence="3" key="1">
    <citation type="submission" date="2016-08" db="EMBL/GenBank/DDBJ databases">
        <title>Discovery of first anaerobic lithoheterotrophic haloarchae widely represented in hypersaline habitats.</title>
        <authorList>
            <person name="Sorokin D.Y."/>
            <person name="Kublanov I.V."/>
            <person name="Roman P."/>
            <person name="Sinninghe Damste J.S."/>
            <person name="Golyshin P.N."/>
            <person name="Rojo D."/>
            <person name="Ciordia S."/>
            <person name="Mena Md.C."/>
            <person name="Ferrer M."/>
            <person name="Smedile F."/>
            <person name="Messina E."/>
            <person name="La Cono V."/>
            <person name="Yakimov M.M."/>
        </authorList>
    </citation>
    <scope>NUCLEOTIDE SEQUENCE [LARGE SCALE GENOMIC DNA]</scope>
    <source>
        <strain evidence="3">HSR6</strain>
    </source>
</reference>
<dbReference type="EMBL" id="CP016804">
    <property type="protein sequence ID" value="APE95420.1"/>
    <property type="molecule type" value="Genomic_DNA"/>
</dbReference>
<keyword evidence="3" id="KW-1185">Reference proteome</keyword>
<dbReference type="InterPro" id="IPR056109">
    <property type="entry name" value="DUF7692"/>
</dbReference>
<proteinExistence type="predicted"/>